<feature type="disulfide bond" description="Redox-active" evidence="4">
    <location>
        <begin position="74"/>
        <end position="78"/>
    </location>
</feature>
<dbReference type="EMBL" id="QFOI01000040">
    <property type="protein sequence ID" value="PZP51163.1"/>
    <property type="molecule type" value="Genomic_DNA"/>
</dbReference>
<keyword evidence="5" id="KW-0812">Transmembrane</keyword>
<keyword evidence="5" id="KW-1133">Transmembrane helix</keyword>
<evidence type="ECO:0000256" key="4">
    <source>
        <dbReference type="PIRSR" id="PIRSR603782-2"/>
    </source>
</evidence>
<comment type="caution">
    <text evidence="7">The sequence shown here is derived from an EMBL/GenBank/DDBJ whole genome shotgun (WGS) entry which is preliminary data.</text>
</comment>
<evidence type="ECO:0000313" key="8">
    <source>
        <dbReference type="Proteomes" id="UP000249645"/>
    </source>
</evidence>
<proteinExistence type="inferred from homology"/>
<dbReference type="Gene3D" id="3.40.30.10">
    <property type="entry name" value="Glutaredoxin"/>
    <property type="match status" value="1"/>
</dbReference>
<sequence>MKRKKLVWFYVGFFAVVLVVYILFVRINEGSWAPKPVVLNNVKPFAFRTQDGKEFTRQDLIGKVTVVEYFFTNCHGICPHLNTNMKGVYSDFRDEPDFQIVSHTCDPDRDTVARMKIYADSIGADQKKWHFLTGRKDSLYNTARESYLLDDPKNALQNIEDQFMHTQFFAVVDKNGMVRGQIFDGLKKSEIAEMEDLVKVLLKEKVGPPNTNFLLNK</sequence>
<evidence type="ECO:0000256" key="5">
    <source>
        <dbReference type="SAM" id="Phobius"/>
    </source>
</evidence>
<dbReference type="InterPro" id="IPR003782">
    <property type="entry name" value="SCO1/SenC"/>
</dbReference>
<feature type="binding site" evidence="3">
    <location>
        <position position="78"/>
    </location>
    <ligand>
        <name>Cu cation</name>
        <dbReference type="ChEBI" id="CHEBI:23378"/>
    </ligand>
</feature>
<name>A0A2W5F8J4_9SPHI</name>
<feature type="binding site" evidence="3">
    <location>
        <position position="165"/>
    </location>
    <ligand>
        <name>Cu cation</name>
        <dbReference type="ChEBI" id="CHEBI:23378"/>
    </ligand>
</feature>
<keyword evidence="5" id="KW-0472">Membrane</keyword>
<keyword evidence="2 3" id="KW-0186">Copper</keyword>
<evidence type="ECO:0000259" key="6">
    <source>
        <dbReference type="PROSITE" id="PS51352"/>
    </source>
</evidence>
<dbReference type="InterPro" id="IPR036249">
    <property type="entry name" value="Thioredoxin-like_sf"/>
</dbReference>
<keyword evidence="3" id="KW-0479">Metal-binding</keyword>
<gene>
    <name evidence="7" type="ORF">DI598_03865</name>
</gene>
<dbReference type="AlphaFoldDB" id="A0A2W5F8J4"/>
<keyword evidence="4" id="KW-1015">Disulfide bond</keyword>
<dbReference type="Proteomes" id="UP000249645">
    <property type="component" value="Unassembled WGS sequence"/>
</dbReference>
<evidence type="ECO:0000256" key="1">
    <source>
        <dbReference type="ARBA" id="ARBA00010996"/>
    </source>
</evidence>
<dbReference type="CDD" id="cd02968">
    <property type="entry name" value="SCO"/>
    <property type="match status" value="1"/>
</dbReference>
<dbReference type="GO" id="GO:0046872">
    <property type="term" value="F:metal ion binding"/>
    <property type="evidence" value="ECO:0007669"/>
    <property type="project" value="UniProtKB-KW"/>
</dbReference>
<evidence type="ECO:0000256" key="2">
    <source>
        <dbReference type="ARBA" id="ARBA00023008"/>
    </source>
</evidence>
<organism evidence="7 8">
    <name type="scientific">Pseudopedobacter saltans</name>
    <dbReference type="NCBI Taxonomy" id="151895"/>
    <lineage>
        <taxon>Bacteria</taxon>
        <taxon>Pseudomonadati</taxon>
        <taxon>Bacteroidota</taxon>
        <taxon>Sphingobacteriia</taxon>
        <taxon>Sphingobacteriales</taxon>
        <taxon>Sphingobacteriaceae</taxon>
        <taxon>Pseudopedobacter</taxon>
    </lineage>
</organism>
<comment type="similarity">
    <text evidence="1">Belongs to the SCO1/2 family.</text>
</comment>
<dbReference type="SUPFAM" id="SSF52833">
    <property type="entry name" value="Thioredoxin-like"/>
    <property type="match status" value="1"/>
</dbReference>
<feature type="binding site" evidence="3">
    <location>
        <position position="74"/>
    </location>
    <ligand>
        <name>Cu cation</name>
        <dbReference type="ChEBI" id="CHEBI:23378"/>
    </ligand>
</feature>
<feature type="domain" description="Thioredoxin" evidence="6">
    <location>
        <begin position="36"/>
        <end position="203"/>
    </location>
</feature>
<protein>
    <submittedName>
        <fullName evidence="7">SCO family protein</fullName>
    </submittedName>
</protein>
<dbReference type="PROSITE" id="PS51352">
    <property type="entry name" value="THIOREDOXIN_2"/>
    <property type="match status" value="1"/>
</dbReference>
<reference evidence="7 8" key="1">
    <citation type="submission" date="2017-11" db="EMBL/GenBank/DDBJ databases">
        <title>Infants hospitalized years apart are colonized by the same room-sourced microbial strains.</title>
        <authorList>
            <person name="Brooks B."/>
            <person name="Olm M.R."/>
            <person name="Firek B.A."/>
            <person name="Baker R."/>
            <person name="Thomas B.C."/>
            <person name="Morowitz M.J."/>
            <person name="Banfield J.F."/>
        </authorList>
    </citation>
    <scope>NUCLEOTIDE SEQUENCE [LARGE SCALE GENOMIC DNA]</scope>
    <source>
        <strain evidence="7">S2_009_000_R2_76</strain>
    </source>
</reference>
<evidence type="ECO:0000256" key="3">
    <source>
        <dbReference type="PIRSR" id="PIRSR603782-1"/>
    </source>
</evidence>
<feature type="transmembrane region" description="Helical" evidence="5">
    <location>
        <begin position="7"/>
        <end position="27"/>
    </location>
</feature>
<dbReference type="PANTHER" id="PTHR12151">
    <property type="entry name" value="ELECTRON TRANSPORT PROTIN SCO1/SENC FAMILY MEMBER"/>
    <property type="match status" value="1"/>
</dbReference>
<accession>A0A2W5F8J4</accession>
<evidence type="ECO:0000313" key="7">
    <source>
        <dbReference type="EMBL" id="PZP51163.1"/>
    </source>
</evidence>
<dbReference type="PANTHER" id="PTHR12151:SF25">
    <property type="entry name" value="LINALOOL DEHYDRATASE_ISOMERASE DOMAIN-CONTAINING PROTEIN"/>
    <property type="match status" value="1"/>
</dbReference>
<dbReference type="Pfam" id="PF02630">
    <property type="entry name" value="SCO1-SenC"/>
    <property type="match status" value="1"/>
</dbReference>
<dbReference type="InterPro" id="IPR013766">
    <property type="entry name" value="Thioredoxin_domain"/>
</dbReference>